<dbReference type="SMART" id="SM00987">
    <property type="entry name" value="UreE_C"/>
    <property type="match status" value="1"/>
</dbReference>
<keyword evidence="7" id="KW-0496">Mitochondrion</keyword>
<evidence type="ECO:0000256" key="4">
    <source>
        <dbReference type="ARBA" id="ARBA00022763"/>
    </source>
</evidence>
<dbReference type="NCBIfam" id="NF003592">
    <property type="entry name" value="PRK05254.1-5"/>
    <property type="match status" value="1"/>
</dbReference>
<evidence type="ECO:0000313" key="12">
    <source>
        <dbReference type="EMBL" id="KAK9835762.1"/>
    </source>
</evidence>
<feature type="domain" description="Uracil-DNA glycosylase-like" evidence="11">
    <location>
        <begin position="149"/>
        <end position="309"/>
    </location>
</feature>
<dbReference type="Gene3D" id="3.40.470.10">
    <property type="entry name" value="Uracil-DNA glycosylase-like domain"/>
    <property type="match status" value="1"/>
</dbReference>
<comment type="caution">
    <text evidence="12">The sequence shown here is derived from an EMBL/GenBank/DDBJ whole genome shotgun (WGS) entry which is preliminary data.</text>
</comment>
<evidence type="ECO:0000259" key="11">
    <source>
        <dbReference type="SMART" id="SM00986"/>
    </source>
</evidence>
<dbReference type="PROSITE" id="PS00130">
    <property type="entry name" value="U_DNA_GLYCOSYLASE"/>
    <property type="match status" value="1"/>
</dbReference>
<keyword evidence="7" id="KW-0539">Nucleus</keyword>
<dbReference type="AlphaFoldDB" id="A0AAW1RPN1"/>
<dbReference type="InterPro" id="IPR002043">
    <property type="entry name" value="UDG_fam1"/>
</dbReference>
<evidence type="ECO:0000256" key="10">
    <source>
        <dbReference type="SAM" id="MobiDB-lite"/>
    </source>
</evidence>
<dbReference type="PANTHER" id="PTHR11264:SF0">
    <property type="entry name" value="URACIL-DNA GLYCOSYLASE"/>
    <property type="match status" value="1"/>
</dbReference>
<sequence>MGQQATLDGLFRGATKRSPASLAAPAAKVAKHDHIPAQPATPAPAAVIAAAPVAENDAGKPAAGSTSHESTAAAEATVVAPIGSSATPAEQKPPPAGPLIDLLIEPSWRAGLRNELTKPSFTKLQDFLVGEWQSQKIFPPQDCIFRAMNTCPLSDVRVVILGQDPYHNDGQAMGLSFSVPPGQPTPSSLKNIFRELKDDCGCGMPNHGSLEHWAKQGVLLLNTVLTVRAHAANSHAKKGWEAFTDAAIRAISLKREGVVFLLWGKPAEKKGQLINPMRHHVLTCAHPSGLSANRGFFGCKHFSKANALLAKASMPQIDWQIPDA</sequence>
<keyword evidence="5 7" id="KW-0378">Hydrolase</keyword>
<dbReference type="InterPro" id="IPR036895">
    <property type="entry name" value="Uracil-DNA_glycosylase-like_sf"/>
</dbReference>
<evidence type="ECO:0000256" key="8">
    <source>
        <dbReference type="PROSITE-ProRule" id="PRU10072"/>
    </source>
</evidence>
<dbReference type="EMBL" id="JALJOS010000008">
    <property type="protein sequence ID" value="KAK9835762.1"/>
    <property type="molecule type" value="Genomic_DNA"/>
</dbReference>
<reference evidence="12 13" key="1">
    <citation type="journal article" date="2024" name="Nat. Commun.">
        <title>Phylogenomics reveals the evolutionary origins of lichenization in chlorophyte algae.</title>
        <authorList>
            <person name="Puginier C."/>
            <person name="Libourel C."/>
            <person name="Otte J."/>
            <person name="Skaloud P."/>
            <person name="Haon M."/>
            <person name="Grisel S."/>
            <person name="Petersen M."/>
            <person name="Berrin J.G."/>
            <person name="Delaux P.M."/>
            <person name="Dal Grande F."/>
            <person name="Keller J."/>
        </authorList>
    </citation>
    <scope>NUCLEOTIDE SEQUENCE [LARGE SCALE GENOMIC DNA]</scope>
    <source>
        <strain evidence="12 13">SAG 2145</strain>
    </source>
</reference>
<evidence type="ECO:0000256" key="5">
    <source>
        <dbReference type="ARBA" id="ARBA00022801"/>
    </source>
</evidence>
<dbReference type="SUPFAM" id="SSF52141">
    <property type="entry name" value="Uracil-DNA glycosylase-like"/>
    <property type="match status" value="1"/>
</dbReference>
<name>A0AAW1RPN1_9CHLO</name>
<feature type="compositionally biased region" description="Low complexity" evidence="10">
    <location>
        <begin position="18"/>
        <end position="28"/>
    </location>
</feature>
<dbReference type="EC" id="3.2.2.27" evidence="3 7"/>
<dbReference type="SMART" id="SM00986">
    <property type="entry name" value="UDG"/>
    <property type="match status" value="1"/>
</dbReference>
<accession>A0AAW1RPN1</accession>
<dbReference type="Pfam" id="PF03167">
    <property type="entry name" value="UDG"/>
    <property type="match status" value="1"/>
</dbReference>
<comment type="subcellular location">
    <subcellularLocation>
        <location evidence="7">Mitochondrion</location>
    </subcellularLocation>
    <subcellularLocation>
        <location evidence="7">Nucleus</location>
    </subcellularLocation>
</comment>
<protein>
    <recommendedName>
        <fullName evidence="3 7">Uracil-DNA glycosylase</fullName>
        <shortName evidence="7">UDG</shortName>
        <ecNumber evidence="3 7">3.2.2.27</ecNumber>
    </recommendedName>
</protein>
<dbReference type="FunFam" id="3.40.470.10:FF:000001">
    <property type="entry name" value="Uracil-DNA glycosylase"/>
    <property type="match status" value="1"/>
</dbReference>
<evidence type="ECO:0000256" key="2">
    <source>
        <dbReference type="ARBA" id="ARBA00008184"/>
    </source>
</evidence>
<evidence type="ECO:0000256" key="9">
    <source>
        <dbReference type="RuleBase" id="RU003780"/>
    </source>
</evidence>
<keyword evidence="13" id="KW-1185">Reference proteome</keyword>
<dbReference type="Proteomes" id="UP001438707">
    <property type="component" value="Unassembled WGS sequence"/>
</dbReference>
<dbReference type="InterPro" id="IPR018085">
    <property type="entry name" value="Ura-DNA_Glyclase_AS"/>
</dbReference>
<dbReference type="GO" id="GO:0005739">
    <property type="term" value="C:mitochondrion"/>
    <property type="evidence" value="ECO:0007669"/>
    <property type="project" value="UniProtKB-SubCell"/>
</dbReference>
<gene>
    <name evidence="12" type="ORF">WJX74_007378</name>
</gene>
<comment type="catalytic activity">
    <reaction evidence="1 7 9">
        <text>Hydrolyzes single-stranded DNA or mismatched double-stranded DNA and polynucleotides, releasing free uracil.</text>
        <dbReference type="EC" id="3.2.2.27"/>
    </reaction>
</comment>
<dbReference type="NCBIfam" id="NF003588">
    <property type="entry name" value="PRK05254.1-1"/>
    <property type="match status" value="1"/>
</dbReference>
<dbReference type="NCBIfam" id="NF003589">
    <property type="entry name" value="PRK05254.1-2"/>
    <property type="match status" value="1"/>
</dbReference>
<evidence type="ECO:0000256" key="1">
    <source>
        <dbReference type="ARBA" id="ARBA00001400"/>
    </source>
</evidence>
<keyword evidence="6 7" id="KW-0234">DNA repair</keyword>
<dbReference type="CDD" id="cd10027">
    <property type="entry name" value="UDG-F1-like"/>
    <property type="match status" value="1"/>
</dbReference>
<dbReference type="HAMAP" id="MF_00148">
    <property type="entry name" value="UDG"/>
    <property type="match status" value="1"/>
</dbReference>
<dbReference type="GO" id="GO:0005634">
    <property type="term" value="C:nucleus"/>
    <property type="evidence" value="ECO:0007669"/>
    <property type="project" value="UniProtKB-SubCell"/>
</dbReference>
<dbReference type="NCBIfam" id="NF003591">
    <property type="entry name" value="PRK05254.1-4"/>
    <property type="match status" value="1"/>
</dbReference>
<dbReference type="NCBIfam" id="TIGR00628">
    <property type="entry name" value="ung"/>
    <property type="match status" value="1"/>
</dbReference>
<feature type="region of interest" description="Disordered" evidence="10">
    <location>
        <begin position="1"/>
        <end position="30"/>
    </location>
</feature>
<evidence type="ECO:0000256" key="3">
    <source>
        <dbReference type="ARBA" id="ARBA00012030"/>
    </source>
</evidence>
<evidence type="ECO:0000256" key="6">
    <source>
        <dbReference type="ARBA" id="ARBA00023204"/>
    </source>
</evidence>
<feature type="active site" description="Proton acceptor" evidence="7 8">
    <location>
        <position position="164"/>
    </location>
</feature>
<dbReference type="PANTHER" id="PTHR11264">
    <property type="entry name" value="URACIL-DNA GLYCOSYLASE"/>
    <property type="match status" value="1"/>
</dbReference>
<dbReference type="InterPro" id="IPR005122">
    <property type="entry name" value="Uracil-DNA_glycosylase-like"/>
</dbReference>
<keyword evidence="4 7" id="KW-0227">DNA damage</keyword>
<dbReference type="GO" id="GO:0004844">
    <property type="term" value="F:uracil DNA N-glycosylase activity"/>
    <property type="evidence" value="ECO:0007669"/>
    <property type="project" value="UniProtKB-UniRule"/>
</dbReference>
<organism evidence="12 13">
    <name type="scientific">Apatococcus lobatus</name>
    <dbReference type="NCBI Taxonomy" id="904363"/>
    <lineage>
        <taxon>Eukaryota</taxon>
        <taxon>Viridiplantae</taxon>
        <taxon>Chlorophyta</taxon>
        <taxon>core chlorophytes</taxon>
        <taxon>Trebouxiophyceae</taxon>
        <taxon>Chlorellales</taxon>
        <taxon>Chlorellaceae</taxon>
        <taxon>Apatococcus</taxon>
    </lineage>
</organism>
<proteinExistence type="inferred from homology"/>
<evidence type="ECO:0000313" key="13">
    <source>
        <dbReference type="Proteomes" id="UP001438707"/>
    </source>
</evidence>
<evidence type="ECO:0000256" key="7">
    <source>
        <dbReference type="HAMAP-Rule" id="MF_03166"/>
    </source>
</evidence>
<dbReference type="GO" id="GO:0097510">
    <property type="term" value="P:base-excision repair, AP site formation via deaminated base removal"/>
    <property type="evidence" value="ECO:0007669"/>
    <property type="project" value="TreeGrafter"/>
</dbReference>
<comment type="function">
    <text evidence="7 9">Excises uracil residues from the DNA which can arise as a result of misincorporation of dUMP residues by DNA polymerase or due to deamination of cytosine.</text>
</comment>
<comment type="similarity">
    <text evidence="2 7 9">Belongs to the uracil-DNA glycosylase (UDG) superfamily. UNG family.</text>
</comment>